<evidence type="ECO:0000313" key="4">
    <source>
        <dbReference type="Proteomes" id="UP000649617"/>
    </source>
</evidence>
<sequence length="141" mass="15680">DLDPTIMAQPFEAVLVESEEETKEPLQRPESPSARTWARAGEQKSFSLVQYVALVVAIGLGVVAVMAWPGTQKCQPLKFGDFQVKSDVDLDAQMTLKANALKSVTKRKLAEKIVMKAMKHTGRRFSNHFDKKQDRALPANP</sequence>
<keyword evidence="2" id="KW-0812">Transmembrane</keyword>
<protein>
    <submittedName>
        <fullName evidence="3">Cya1 protein</fullName>
    </submittedName>
</protein>
<comment type="caution">
    <text evidence="3">The sequence shown here is derived from an EMBL/GenBank/DDBJ whole genome shotgun (WGS) entry which is preliminary data.</text>
</comment>
<feature type="non-terminal residue" evidence="3">
    <location>
        <position position="141"/>
    </location>
</feature>
<proteinExistence type="predicted"/>
<evidence type="ECO:0000256" key="1">
    <source>
        <dbReference type="SAM" id="MobiDB-lite"/>
    </source>
</evidence>
<evidence type="ECO:0000313" key="3">
    <source>
        <dbReference type="EMBL" id="CAE7233524.1"/>
    </source>
</evidence>
<dbReference type="OrthoDB" id="435808at2759"/>
<dbReference type="AlphaFoldDB" id="A0A812L026"/>
<evidence type="ECO:0000256" key="2">
    <source>
        <dbReference type="SAM" id="Phobius"/>
    </source>
</evidence>
<feature type="non-terminal residue" evidence="3">
    <location>
        <position position="1"/>
    </location>
</feature>
<keyword evidence="2" id="KW-1133">Transmembrane helix</keyword>
<name>A0A812L026_SYMPI</name>
<feature type="region of interest" description="Disordered" evidence="1">
    <location>
        <begin position="17"/>
        <end position="36"/>
    </location>
</feature>
<dbReference type="EMBL" id="CAJNIZ010004513">
    <property type="protein sequence ID" value="CAE7233524.1"/>
    <property type="molecule type" value="Genomic_DNA"/>
</dbReference>
<gene>
    <name evidence="3" type="primary">cya1</name>
    <name evidence="3" type="ORF">SPIL2461_LOCUS3679</name>
</gene>
<reference evidence="3" key="1">
    <citation type="submission" date="2021-02" db="EMBL/GenBank/DDBJ databases">
        <authorList>
            <person name="Dougan E. K."/>
            <person name="Rhodes N."/>
            <person name="Thang M."/>
            <person name="Chan C."/>
        </authorList>
    </citation>
    <scope>NUCLEOTIDE SEQUENCE</scope>
</reference>
<accession>A0A812L026</accession>
<dbReference type="Proteomes" id="UP000649617">
    <property type="component" value="Unassembled WGS sequence"/>
</dbReference>
<feature type="transmembrane region" description="Helical" evidence="2">
    <location>
        <begin position="48"/>
        <end position="68"/>
    </location>
</feature>
<keyword evidence="4" id="KW-1185">Reference proteome</keyword>
<keyword evidence="2" id="KW-0472">Membrane</keyword>
<organism evidence="3 4">
    <name type="scientific">Symbiodinium pilosum</name>
    <name type="common">Dinoflagellate</name>
    <dbReference type="NCBI Taxonomy" id="2952"/>
    <lineage>
        <taxon>Eukaryota</taxon>
        <taxon>Sar</taxon>
        <taxon>Alveolata</taxon>
        <taxon>Dinophyceae</taxon>
        <taxon>Suessiales</taxon>
        <taxon>Symbiodiniaceae</taxon>
        <taxon>Symbiodinium</taxon>
    </lineage>
</organism>